<dbReference type="Pfam" id="PF00006">
    <property type="entry name" value="ATP-synt_ab"/>
    <property type="match status" value="1"/>
</dbReference>
<evidence type="ECO:0000313" key="10">
    <source>
        <dbReference type="EMBL" id="QDU55318.1"/>
    </source>
</evidence>
<dbReference type="GO" id="GO:0005524">
    <property type="term" value="F:ATP binding"/>
    <property type="evidence" value="ECO:0007669"/>
    <property type="project" value="UniProtKB-KW"/>
</dbReference>
<dbReference type="InterPro" id="IPR027417">
    <property type="entry name" value="P-loop_NTPase"/>
</dbReference>
<dbReference type="GO" id="GO:0005737">
    <property type="term" value="C:cytoplasm"/>
    <property type="evidence" value="ECO:0007669"/>
    <property type="project" value="UniProtKB-SubCell"/>
</dbReference>
<evidence type="ECO:0000256" key="2">
    <source>
        <dbReference type="ARBA" id="ARBA00022448"/>
    </source>
</evidence>
<dbReference type="PANTHER" id="PTHR15184:SF9">
    <property type="entry name" value="SPI-1 TYPE 3 SECRETION SYSTEM ATPASE"/>
    <property type="match status" value="1"/>
</dbReference>
<dbReference type="InterPro" id="IPR050053">
    <property type="entry name" value="ATPase_alpha/beta_chains"/>
</dbReference>
<evidence type="ECO:0000256" key="5">
    <source>
        <dbReference type="ARBA" id="ARBA00022840"/>
    </source>
</evidence>
<dbReference type="GO" id="GO:0008564">
    <property type="term" value="F:protein-exporting ATPase activity"/>
    <property type="evidence" value="ECO:0007669"/>
    <property type="project" value="UniProtKB-EC"/>
</dbReference>
<dbReference type="FunFam" id="3.40.50.12240:FF:000002">
    <property type="entry name" value="Flagellum-specific ATP synthase FliI"/>
    <property type="match status" value="1"/>
</dbReference>
<reference evidence="10 11" key="1">
    <citation type="submission" date="2019-02" db="EMBL/GenBank/DDBJ databases">
        <title>Deep-cultivation of Planctomycetes and their phenomic and genomic characterization uncovers novel biology.</title>
        <authorList>
            <person name="Wiegand S."/>
            <person name="Jogler M."/>
            <person name="Boedeker C."/>
            <person name="Pinto D."/>
            <person name="Vollmers J."/>
            <person name="Rivas-Marin E."/>
            <person name="Kohn T."/>
            <person name="Peeters S.H."/>
            <person name="Heuer A."/>
            <person name="Rast P."/>
            <person name="Oberbeckmann S."/>
            <person name="Bunk B."/>
            <person name="Jeske O."/>
            <person name="Meyerdierks A."/>
            <person name="Storesund J.E."/>
            <person name="Kallscheuer N."/>
            <person name="Luecker S."/>
            <person name="Lage O.M."/>
            <person name="Pohl T."/>
            <person name="Merkel B.J."/>
            <person name="Hornburger P."/>
            <person name="Mueller R.-W."/>
            <person name="Bruemmer F."/>
            <person name="Labrenz M."/>
            <person name="Spormann A.M."/>
            <person name="Op den Camp H."/>
            <person name="Overmann J."/>
            <person name="Amann R."/>
            <person name="Jetten M.S.M."/>
            <person name="Mascher T."/>
            <person name="Medema M.H."/>
            <person name="Devos D.P."/>
            <person name="Kaster A.-K."/>
            <person name="Ovreas L."/>
            <person name="Rohde M."/>
            <person name="Galperin M.Y."/>
            <person name="Jogler C."/>
        </authorList>
    </citation>
    <scope>NUCLEOTIDE SEQUENCE [LARGE SCALE GENOMIC DNA]</scope>
    <source>
        <strain evidence="10 11">Pan181</strain>
    </source>
</reference>
<dbReference type="SMART" id="SM00382">
    <property type="entry name" value="AAA"/>
    <property type="match status" value="1"/>
</dbReference>
<name>A0A518AKQ4_9BACT</name>
<feature type="domain" description="AAA+ ATPase" evidence="9">
    <location>
        <begin position="153"/>
        <end position="334"/>
    </location>
</feature>
<dbReference type="Proteomes" id="UP000315750">
    <property type="component" value="Chromosome"/>
</dbReference>
<dbReference type="SUPFAM" id="SSF52540">
    <property type="entry name" value="P-loop containing nucleoside triphosphate hydrolases"/>
    <property type="match status" value="1"/>
</dbReference>
<evidence type="ECO:0000313" key="11">
    <source>
        <dbReference type="Proteomes" id="UP000315750"/>
    </source>
</evidence>
<dbReference type="InterPro" id="IPR020003">
    <property type="entry name" value="ATPase_a/bsu_AS"/>
</dbReference>
<keyword evidence="4" id="KW-0547">Nucleotide-binding</keyword>
<comment type="subcellular location">
    <subcellularLocation>
        <location evidence="1">Cytoplasm</location>
    </subcellularLocation>
</comment>
<dbReference type="Pfam" id="PF18269">
    <property type="entry name" value="T3SS_ATPase_C"/>
    <property type="match status" value="1"/>
</dbReference>
<dbReference type="PANTHER" id="PTHR15184">
    <property type="entry name" value="ATP SYNTHASE"/>
    <property type="match status" value="1"/>
</dbReference>
<comment type="catalytic activity">
    <reaction evidence="8">
        <text>ATP + H2O + cellular proteinSide 1 = ADP + phosphate + cellular proteinSide 2.</text>
        <dbReference type="EC" id="7.4.2.8"/>
    </reaction>
</comment>
<dbReference type="AlphaFoldDB" id="A0A518AKQ4"/>
<keyword evidence="3" id="KW-0963">Cytoplasm</keyword>
<accession>A0A518AKQ4</accession>
<evidence type="ECO:0000256" key="7">
    <source>
        <dbReference type="ARBA" id="ARBA00022967"/>
    </source>
</evidence>
<proteinExistence type="predicted"/>
<dbReference type="InterPro" id="IPR000194">
    <property type="entry name" value="ATPase_F1/V1/A1_a/bsu_nucl-bd"/>
</dbReference>
<keyword evidence="7" id="KW-1278">Translocase</keyword>
<dbReference type="PROSITE" id="PS00152">
    <property type="entry name" value="ATPASE_ALPHA_BETA"/>
    <property type="match status" value="1"/>
</dbReference>
<keyword evidence="2" id="KW-0813">Transport</keyword>
<dbReference type="GO" id="GO:0046933">
    <property type="term" value="F:proton-transporting ATP synthase activity, rotational mechanism"/>
    <property type="evidence" value="ECO:0007669"/>
    <property type="project" value="TreeGrafter"/>
</dbReference>
<evidence type="ECO:0000256" key="1">
    <source>
        <dbReference type="ARBA" id="ARBA00004496"/>
    </source>
</evidence>
<organism evidence="10 11">
    <name type="scientific">Aeoliella mucimassa</name>
    <dbReference type="NCBI Taxonomy" id="2527972"/>
    <lineage>
        <taxon>Bacteria</taxon>
        <taxon>Pseudomonadati</taxon>
        <taxon>Planctomycetota</taxon>
        <taxon>Planctomycetia</taxon>
        <taxon>Pirellulales</taxon>
        <taxon>Lacipirellulaceae</taxon>
        <taxon>Aeoliella</taxon>
    </lineage>
</organism>
<evidence type="ECO:0000256" key="8">
    <source>
        <dbReference type="ARBA" id="ARBA00034006"/>
    </source>
</evidence>
<dbReference type="Gene3D" id="3.40.50.12240">
    <property type="match status" value="1"/>
</dbReference>
<dbReference type="InterPro" id="IPR040627">
    <property type="entry name" value="T3SS_ATPase_C"/>
</dbReference>
<dbReference type="KEGG" id="amuc:Pan181_15070"/>
<dbReference type="GO" id="GO:0030257">
    <property type="term" value="C:type III protein secretion system complex"/>
    <property type="evidence" value="ECO:0007669"/>
    <property type="project" value="InterPro"/>
</dbReference>
<evidence type="ECO:0000256" key="6">
    <source>
        <dbReference type="ARBA" id="ARBA00022927"/>
    </source>
</evidence>
<dbReference type="NCBIfam" id="TIGR01026">
    <property type="entry name" value="fliI_yscN"/>
    <property type="match status" value="1"/>
</dbReference>
<dbReference type="InterPro" id="IPR003593">
    <property type="entry name" value="AAA+_ATPase"/>
</dbReference>
<dbReference type="CDD" id="cd01136">
    <property type="entry name" value="ATPase_flagellum-secretory_path_III"/>
    <property type="match status" value="1"/>
</dbReference>
<dbReference type="InterPro" id="IPR005714">
    <property type="entry name" value="ATPase_T3SS_FliI/YscN"/>
</dbReference>
<dbReference type="GO" id="GO:0016887">
    <property type="term" value="F:ATP hydrolysis activity"/>
    <property type="evidence" value="ECO:0007669"/>
    <property type="project" value="InterPro"/>
</dbReference>
<keyword evidence="6" id="KW-0653">Protein transport</keyword>
<evidence type="ECO:0000256" key="4">
    <source>
        <dbReference type="ARBA" id="ARBA00022741"/>
    </source>
</evidence>
<sequence length="453" mass="48632">MLFYLETLDRAFPTRLVGSVLETTGGTASVADFPAPVGAVVHIERSSGGHVPAEVIGFRNNRTLVFPFESLAGVRRGAQVQLVSTMRQIRIGDELLGRVINAHGTCVDGRPQPMLFNRTLVDRDPPMPSQRPRIDQPLSTGIRSVDSMLTCGQGQRLGIFAGPGVGKSVLLGMISKFSSADVNVIALVGERGRELNDFIQRDLGPEGLKRSIIVCATSNEPAVSRVQAALTATAIAEHYRDRGKNVLLLVDSVTRFATALREIGLASGEPPATRGFPPSVFATLPKLVERAGRNQHGSITAFYSVLVEGDDPSDPVADTMQGLLDGHLWLSRDLASSGHYPAIDILKSISRLMPDIVPANSLAAARNIRKLMAVYHENEDLISVGAYRRGSNKLIDAAIDMREAIAHMLQQQPTEHCSMENSTQQLLELGARCGGITVPPAEAAAEKQLAAAT</sequence>
<evidence type="ECO:0000256" key="3">
    <source>
        <dbReference type="ARBA" id="ARBA00022490"/>
    </source>
</evidence>
<dbReference type="EMBL" id="CP036278">
    <property type="protein sequence ID" value="QDU55318.1"/>
    <property type="molecule type" value="Genomic_DNA"/>
</dbReference>
<keyword evidence="11" id="KW-1185">Reference proteome</keyword>
<gene>
    <name evidence="10" type="primary">fliI</name>
    <name evidence="10" type="ORF">Pan181_15070</name>
</gene>
<evidence type="ECO:0000259" key="9">
    <source>
        <dbReference type="SMART" id="SM00382"/>
    </source>
</evidence>
<dbReference type="RefSeq" id="WP_145246188.1">
    <property type="nucleotide sequence ID" value="NZ_CP036278.1"/>
</dbReference>
<dbReference type="GO" id="GO:0030254">
    <property type="term" value="P:protein secretion by the type III secretion system"/>
    <property type="evidence" value="ECO:0007669"/>
    <property type="project" value="InterPro"/>
</dbReference>
<protein>
    <submittedName>
        <fullName evidence="10">Flagellum-specific ATP synthase</fullName>
    </submittedName>
</protein>
<dbReference type="OrthoDB" id="9802718at2"/>
<keyword evidence="5" id="KW-0067">ATP-binding</keyword>